<evidence type="ECO:0000259" key="1">
    <source>
        <dbReference type="Pfam" id="PF15037"/>
    </source>
</evidence>
<dbReference type="Pfam" id="PF15037">
    <property type="entry name" value="IL17_R_N"/>
    <property type="match status" value="1"/>
</dbReference>
<reference evidence="2 3" key="1">
    <citation type="submission" date="2021-06" db="EMBL/GenBank/DDBJ databases">
        <authorList>
            <person name="Palmer J.M."/>
        </authorList>
    </citation>
    <scope>NUCLEOTIDE SEQUENCE [LARGE SCALE GENOMIC DNA]</scope>
    <source>
        <strain evidence="3">if_2019</strain>
        <tissue evidence="2">Muscle</tissue>
    </source>
</reference>
<keyword evidence="3" id="KW-1185">Reference proteome</keyword>
<organism evidence="2 3">
    <name type="scientific">Ilyodon furcidens</name>
    <name type="common">goldbreast splitfin</name>
    <dbReference type="NCBI Taxonomy" id="33524"/>
    <lineage>
        <taxon>Eukaryota</taxon>
        <taxon>Metazoa</taxon>
        <taxon>Chordata</taxon>
        <taxon>Craniata</taxon>
        <taxon>Vertebrata</taxon>
        <taxon>Euteleostomi</taxon>
        <taxon>Actinopterygii</taxon>
        <taxon>Neopterygii</taxon>
        <taxon>Teleostei</taxon>
        <taxon>Neoteleostei</taxon>
        <taxon>Acanthomorphata</taxon>
        <taxon>Ovalentaria</taxon>
        <taxon>Atherinomorphae</taxon>
        <taxon>Cyprinodontiformes</taxon>
        <taxon>Goodeidae</taxon>
        <taxon>Ilyodon</taxon>
    </lineage>
</organism>
<feature type="non-terminal residue" evidence="2">
    <location>
        <position position="1"/>
    </location>
</feature>
<feature type="domain" description="Interleukin-17 receptor C/E N-terminal" evidence="1">
    <location>
        <begin position="56"/>
        <end position="93"/>
    </location>
</feature>
<accession>A0ABV0V9I4</accession>
<dbReference type="EMBL" id="JAHRIQ010099671">
    <property type="protein sequence ID" value="MEQ2253766.1"/>
    <property type="molecule type" value="Genomic_DNA"/>
</dbReference>
<comment type="caution">
    <text evidence="2">The sequence shown here is derived from an EMBL/GenBank/DDBJ whole genome shotgun (WGS) entry which is preliminary data.</text>
</comment>
<evidence type="ECO:0000313" key="2">
    <source>
        <dbReference type="EMBL" id="MEQ2253766.1"/>
    </source>
</evidence>
<evidence type="ECO:0000313" key="3">
    <source>
        <dbReference type="Proteomes" id="UP001482620"/>
    </source>
</evidence>
<protein>
    <recommendedName>
        <fullName evidence="1">Interleukin-17 receptor C/E N-terminal domain-containing protein</fullName>
    </recommendedName>
</protein>
<dbReference type="InterPro" id="IPR027841">
    <property type="entry name" value="IL-17_rcpt_C/E_N"/>
</dbReference>
<dbReference type="Proteomes" id="UP001482620">
    <property type="component" value="Unassembled WGS sequence"/>
</dbReference>
<sequence length="100" mass="11320">LYFFLSDLDPRPDYTLSVNKSSKTISVKVDSGDLVYVRWCYEKKSGHCSGGHPQTTHHSAVLSIPHLLPCVCVEMYYTYADASRHKKCPFRNESLFGECG</sequence>
<gene>
    <name evidence="2" type="ORF">ILYODFUR_035802</name>
</gene>
<name>A0ABV0V9I4_9TELE</name>
<proteinExistence type="predicted"/>